<evidence type="ECO:0000259" key="2">
    <source>
        <dbReference type="PROSITE" id="PS50181"/>
    </source>
</evidence>
<dbReference type="Pfam" id="PF12937">
    <property type="entry name" value="F-box-like"/>
    <property type="match status" value="1"/>
</dbReference>
<dbReference type="EMBL" id="KN824339">
    <property type="protein sequence ID" value="KIM23277.1"/>
    <property type="molecule type" value="Genomic_DNA"/>
</dbReference>
<gene>
    <name evidence="3" type="ORF">M408DRAFT_321105</name>
</gene>
<feature type="coiled-coil region" evidence="1">
    <location>
        <begin position="15"/>
        <end position="42"/>
    </location>
</feature>
<accession>A0A0C2X196</accession>
<dbReference type="Gene3D" id="1.20.1280.50">
    <property type="match status" value="1"/>
</dbReference>
<dbReference type="InterPro" id="IPR001810">
    <property type="entry name" value="F-box_dom"/>
</dbReference>
<proteinExistence type="predicted"/>
<protein>
    <recommendedName>
        <fullName evidence="2">F-box domain-containing protein</fullName>
    </recommendedName>
</protein>
<keyword evidence="1" id="KW-0175">Coiled coil</keyword>
<evidence type="ECO:0000313" key="4">
    <source>
        <dbReference type="Proteomes" id="UP000054097"/>
    </source>
</evidence>
<evidence type="ECO:0000256" key="1">
    <source>
        <dbReference type="SAM" id="Coils"/>
    </source>
</evidence>
<dbReference type="AlphaFoldDB" id="A0A0C2X196"/>
<feature type="domain" description="F-box" evidence="2">
    <location>
        <begin position="85"/>
        <end position="140"/>
    </location>
</feature>
<dbReference type="OrthoDB" id="2269034at2759"/>
<evidence type="ECO:0000313" key="3">
    <source>
        <dbReference type="EMBL" id="KIM23277.1"/>
    </source>
</evidence>
<name>A0A0C2X196_SERVB</name>
<organism evidence="3 4">
    <name type="scientific">Serendipita vermifera MAFF 305830</name>
    <dbReference type="NCBI Taxonomy" id="933852"/>
    <lineage>
        <taxon>Eukaryota</taxon>
        <taxon>Fungi</taxon>
        <taxon>Dikarya</taxon>
        <taxon>Basidiomycota</taxon>
        <taxon>Agaricomycotina</taxon>
        <taxon>Agaricomycetes</taxon>
        <taxon>Sebacinales</taxon>
        <taxon>Serendipitaceae</taxon>
        <taxon>Serendipita</taxon>
    </lineage>
</organism>
<dbReference type="Proteomes" id="UP000054097">
    <property type="component" value="Unassembled WGS sequence"/>
</dbReference>
<reference evidence="4" key="2">
    <citation type="submission" date="2015-01" db="EMBL/GenBank/DDBJ databases">
        <title>Evolutionary Origins and Diversification of the Mycorrhizal Mutualists.</title>
        <authorList>
            <consortium name="DOE Joint Genome Institute"/>
            <consortium name="Mycorrhizal Genomics Consortium"/>
            <person name="Kohler A."/>
            <person name="Kuo A."/>
            <person name="Nagy L.G."/>
            <person name="Floudas D."/>
            <person name="Copeland A."/>
            <person name="Barry K.W."/>
            <person name="Cichocki N."/>
            <person name="Veneault-Fourrey C."/>
            <person name="LaButti K."/>
            <person name="Lindquist E.A."/>
            <person name="Lipzen A."/>
            <person name="Lundell T."/>
            <person name="Morin E."/>
            <person name="Murat C."/>
            <person name="Riley R."/>
            <person name="Ohm R."/>
            <person name="Sun H."/>
            <person name="Tunlid A."/>
            <person name="Henrissat B."/>
            <person name="Grigoriev I.V."/>
            <person name="Hibbett D.S."/>
            <person name="Martin F."/>
        </authorList>
    </citation>
    <scope>NUCLEOTIDE SEQUENCE [LARGE SCALE GENOMIC DNA]</scope>
    <source>
        <strain evidence="4">MAFF 305830</strain>
    </source>
</reference>
<dbReference type="PROSITE" id="PS50181">
    <property type="entry name" value="FBOX"/>
    <property type="match status" value="1"/>
</dbReference>
<dbReference type="HOGENOM" id="CLU_523941_0_0_1"/>
<dbReference type="InterPro" id="IPR036047">
    <property type="entry name" value="F-box-like_dom_sf"/>
</dbReference>
<sequence length="505" mass="57666">MSTQFGLNPETRLALEKALATLEQLKASKESYTIQEQKAKAEVRTLEMPLKETKQELSNIIRNGQIISQTILQMEATINDLRSTLSPIGALPNEILTQIFEKFCNDEDRFHEAPFPLILSSVCSRWRSLVIADSSLWKYVVIARGRINSKKPTPHSRFIRLFMERGRRSQQTLAIEDWSNNRNSYIKGLMRSGNTPWDVLIIVLNEVIESEVDLDALRATIVTIHLDAPIEISKFSPLLRHAEGIVTNKLPDWGSLPWIRLRKLRLRLSDPGYSYEDSRNALISILRSAPYLIQLNFDFKINGTPVQPNGPLSIAHSKLEILSVPLSHFTGNGILFGVELDVPSLTSVLLRSLKRLRTAEQDTFYRLWSTPRQLDLFIYDNDAMESAELVRWYPSVDTLIIEEGETEAFFIFMYTLLDHAEINPSTSPLPLPNLTTLRIENTDLRGETLLALINARIRHIRKNTPGMRALTSIEMYETPGVTPEDWRLVLEKLEEGRHLNSQISQ</sequence>
<reference evidence="3 4" key="1">
    <citation type="submission" date="2014-04" db="EMBL/GenBank/DDBJ databases">
        <authorList>
            <consortium name="DOE Joint Genome Institute"/>
            <person name="Kuo A."/>
            <person name="Zuccaro A."/>
            <person name="Kohler A."/>
            <person name="Nagy L.G."/>
            <person name="Floudas D."/>
            <person name="Copeland A."/>
            <person name="Barry K.W."/>
            <person name="Cichocki N."/>
            <person name="Veneault-Fourrey C."/>
            <person name="LaButti K."/>
            <person name="Lindquist E.A."/>
            <person name="Lipzen A."/>
            <person name="Lundell T."/>
            <person name="Morin E."/>
            <person name="Murat C."/>
            <person name="Sun H."/>
            <person name="Tunlid A."/>
            <person name="Henrissat B."/>
            <person name="Grigoriev I.V."/>
            <person name="Hibbett D.S."/>
            <person name="Martin F."/>
            <person name="Nordberg H.P."/>
            <person name="Cantor M.N."/>
            <person name="Hua S.X."/>
        </authorList>
    </citation>
    <scope>NUCLEOTIDE SEQUENCE [LARGE SCALE GENOMIC DNA]</scope>
    <source>
        <strain evidence="3 4">MAFF 305830</strain>
    </source>
</reference>
<keyword evidence="4" id="KW-1185">Reference proteome</keyword>
<dbReference type="SUPFAM" id="SSF81383">
    <property type="entry name" value="F-box domain"/>
    <property type="match status" value="1"/>
</dbReference>